<sequence length="152" mass="15710">MTALARRQPLCQGAATPAVKTYMGATPTDAVVIGSHPCRRQPLRVMPLPVGCLHAGVVPAIDRPFRADRGRPLAAAPAAWPRVVAAPCGCCAAADRPFTGGLAAVGRPLQGAWSQPTAPCRWSAALTRGLAVAMPGCSLQGLPSLRKRSKNA</sequence>
<dbReference type="Proteomes" id="UP000287651">
    <property type="component" value="Unassembled WGS sequence"/>
</dbReference>
<proteinExistence type="predicted"/>
<protein>
    <submittedName>
        <fullName evidence="1">Uncharacterized protein</fullName>
    </submittedName>
</protein>
<accession>A0A426X9M2</accession>
<evidence type="ECO:0000313" key="2">
    <source>
        <dbReference type="Proteomes" id="UP000287651"/>
    </source>
</evidence>
<organism evidence="1 2">
    <name type="scientific">Ensete ventricosum</name>
    <name type="common">Abyssinian banana</name>
    <name type="synonym">Musa ensete</name>
    <dbReference type="NCBI Taxonomy" id="4639"/>
    <lineage>
        <taxon>Eukaryota</taxon>
        <taxon>Viridiplantae</taxon>
        <taxon>Streptophyta</taxon>
        <taxon>Embryophyta</taxon>
        <taxon>Tracheophyta</taxon>
        <taxon>Spermatophyta</taxon>
        <taxon>Magnoliopsida</taxon>
        <taxon>Liliopsida</taxon>
        <taxon>Zingiberales</taxon>
        <taxon>Musaceae</taxon>
        <taxon>Ensete</taxon>
    </lineage>
</organism>
<reference evidence="1 2" key="1">
    <citation type="journal article" date="2014" name="Agronomy (Basel)">
        <title>A Draft Genome Sequence for Ensete ventricosum, the Drought-Tolerant Tree Against Hunger.</title>
        <authorList>
            <person name="Harrison J."/>
            <person name="Moore K.A."/>
            <person name="Paszkiewicz K."/>
            <person name="Jones T."/>
            <person name="Grant M."/>
            <person name="Ambacheew D."/>
            <person name="Muzemil S."/>
            <person name="Studholme D.J."/>
        </authorList>
    </citation>
    <scope>NUCLEOTIDE SEQUENCE [LARGE SCALE GENOMIC DNA]</scope>
</reference>
<dbReference type="AlphaFoldDB" id="A0A426X9M2"/>
<comment type="caution">
    <text evidence="1">The sequence shown here is derived from an EMBL/GenBank/DDBJ whole genome shotgun (WGS) entry which is preliminary data.</text>
</comment>
<evidence type="ECO:0000313" key="1">
    <source>
        <dbReference type="EMBL" id="RRT36179.1"/>
    </source>
</evidence>
<name>A0A426X9M2_ENSVE</name>
<dbReference type="EMBL" id="AMZH03023961">
    <property type="protein sequence ID" value="RRT36179.1"/>
    <property type="molecule type" value="Genomic_DNA"/>
</dbReference>
<gene>
    <name evidence="1" type="ORF">B296_00054793</name>
</gene>